<proteinExistence type="predicted"/>
<sequence>MEGGVMALKTESAAGQSSKVEHVHQPADVPVLATTSTGSVSADEEYTIVQTAALKLSRRVVVDLDDEPLIDTTVALAKNSKKTRRLEKQQQKRQLKAAARARPQSPFDLPAELLHQILSYLTPSEVFRVELLSHATHAHILQNERSIARKIIETRYSILSRCFPLPMCLSGVDDASRSALLHPRRVQMTEIHKKPYQHIRPIDTTILCSCPSCLMAWNNLNLILDFASFQPHLDHREPIPIIPRGTTPQWNSDLLETHAHIVERAMESPLTYAAILETHLQTTVGTLLRKTRFPAHHIPVHRHNNNSNNKAPLAAKTVHPLRLYHVTERDANGTDAFLSRDGKPSYEFPFQRDNYYSLLAYVPNRKWDKEVLKWVYYSAGGHERDLEMLRRWFPVRVGG</sequence>
<dbReference type="Proteomes" id="UP001310890">
    <property type="component" value="Unassembled WGS sequence"/>
</dbReference>
<gene>
    <name evidence="3" type="ORF">LTR62_002518</name>
</gene>
<evidence type="ECO:0000313" key="3">
    <source>
        <dbReference type="EMBL" id="KAK5114267.1"/>
    </source>
</evidence>
<dbReference type="InterPro" id="IPR001810">
    <property type="entry name" value="F-box_dom"/>
</dbReference>
<protein>
    <recommendedName>
        <fullName evidence="2">F-box domain-containing protein</fullName>
    </recommendedName>
</protein>
<comment type="caution">
    <text evidence="3">The sequence shown here is derived from an EMBL/GenBank/DDBJ whole genome shotgun (WGS) entry which is preliminary data.</text>
</comment>
<dbReference type="SUPFAM" id="SSF81383">
    <property type="entry name" value="F-box domain"/>
    <property type="match status" value="1"/>
</dbReference>
<evidence type="ECO:0000313" key="4">
    <source>
        <dbReference type="Proteomes" id="UP001310890"/>
    </source>
</evidence>
<dbReference type="Pfam" id="PF00646">
    <property type="entry name" value="F-box"/>
    <property type="match status" value="1"/>
</dbReference>
<dbReference type="InterPro" id="IPR036047">
    <property type="entry name" value="F-box-like_dom_sf"/>
</dbReference>
<evidence type="ECO:0000256" key="1">
    <source>
        <dbReference type="SAM" id="MobiDB-lite"/>
    </source>
</evidence>
<accession>A0AAN7TLP2</accession>
<dbReference type="PROSITE" id="PS50181">
    <property type="entry name" value="FBOX"/>
    <property type="match status" value="1"/>
</dbReference>
<evidence type="ECO:0000259" key="2">
    <source>
        <dbReference type="PROSITE" id="PS50181"/>
    </source>
</evidence>
<feature type="region of interest" description="Disordered" evidence="1">
    <location>
        <begin position="1"/>
        <end position="23"/>
    </location>
</feature>
<reference evidence="3" key="1">
    <citation type="submission" date="2023-08" db="EMBL/GenBank/DDBJ databases">
        <title>Black Yeasts Isolated from many extreme environments.</title>
        <authorList>
            <person name="Coleine C."/>
            <person name="Stajich J.E."/>
            <person name="Selbmann L."/>
        </authorList>
    </citation>
    <scope>NUCLEOTIDE SEQUENCE</scope>
    <source>
        <strain evidence="3">CCFEE 5401</strain>
    </source>
</reference>
<dbReference type="EMBL" id="JAVRRL010000018">
    <property type="protein sequence ID" value="KAK5114267.1"/>
    <property type="molecule type" value="Genomic_DNA"/>
</dbReference>
<name>A0AAN7TLP2_9PEZI</name>
<feature type="domain" description="F-box" evidence="2">
    <location>
        <begin position="103"/>
        <end position="151"/>
    </location>
</feature>
<organism evidence="3 4">
    <name type="scientific">Meristemomyces frigidus</name>
    <dbReference type="NCBI Taxonomy" id="1508187"/>
    <lineage>
        <taxon>Eukaryota</taxon>
        <taxon>Fungi</taxon>
        <taxon>Dikarya</taxon>
        <taxon>Ascomycota</taxon>
        <taxon>Pezizomycotina</taxon>
        <taxon>Dothideomycetes</taxon>
        <taxon>Dothideomycetidae</taxon>
        <taxon>Mycosphaerellales</taxon>
        <taxon>Teratosphaeriaceae</taxon>
        <taxon>Meristemomyces</taxon>
    </lineage>
</organism>
<dbReference type="AlphaFoldDB" id="A0AAN7TLP2"/>